<protein>
    <submittedName>
        <fullName evidence="1">Uncharacterized protein</fullName>
    </submittedName>
</protein>
<organism evidence="1 2">
    <name type="scientific">Candidatus Hakubella thermalkaliphila</name>
    <dbReference type="NCBI Taxonomy" id="2754717"/>
    <lineage>
        <taxon>Bacteria</taxon>
        <taxon>Bacillati</taxon>
        <taxon>Actinomycetota</taxon>
        <taxon>Actinomycetota incertae sedis</taxon>
        <taxon>Candidatus Hakubellales</taxon>
        <taxon>Candidatus Hakubellaceae</taxon>
        <taxon>Candidatus Hakubella</taxon>
    </lineage>
</organism>
<dbReference type="AlphaFoldDB" id="A0A6V8P1P2"/>
<dbReference type="Proteomes" id="UP000543224">
    <property type="component" value="Unassembled WGS sequence"/>
</dbReference>
<accession>A0A6V8P1P2</accession>
<comment type="caution">
    <text evidence="1">The sequence shown here is derived from an EMBL/GenBank/DDBJ whole genome shotgun (WGS) entry which is preliminary data.</text>
</comment>
<proteinExistence type="predicted"/>
<name>A0A6V8P1P2_9ACTN</name>
<sequence>FYANSKQKKGGLRGDLRKKYKNLRKLQNQKKIQEILQELVGNAEGTGIA</sequence>
<gene>
    <name evidence="1" type="ORF">HKBW3S25_01928</name>
</gene>
<dbReference type="EMBL" id="BLRX01000609">
    <property type="protein sequence ID" value="GFP26435.1"/>
    <property type="molecule type" value="Genomic_DNA"/>
</dbReference>
<evidence type="ECO:0000313" key="1">
    <source>
        <dbReference type="EMBL" id="GFP26435.1"/>
    </source>
</evidence>
<evidence type="ECO:0000313" key="2">
    <source>
        <dbReference type="Proteomes" id="UP000543224"/>
    </source>
</evidence>
<feature type="non-terminal residue" evidence="1">
    <location>
        <position position="1"/>
    </location>
</feature>
<reference evidence="1 2" key="1">
    <citation type="journal article" date="2020" name="Front. Microbiol.">
        <title>Single-cell genomics of novel Actinobacteria with the Wood-Ljungdahl pathway discovered in a serpentinizing system.</title>
        <authorList>
            <person name="Merino N."/>
            <person name="Kawai M."/>
            <person name="Boyd E.S."/>
            <person name="Colman D.R."/>
            <person name="McGlynn S.E."/>
            <person name="Nealson K.H."/>
            <person name="Kurokawa K."/>
            <person name="Hongoh Y."/>
        </authorList>
    </citation>
    <scope>NUCLEOTIDE SEQUENCE [LARGE SCALE GENOMIC DNA]</scope>
    <source>
        <strain evidence="1 2">S25</strain>
    </source>
</reference>